<protein>
    <submittedName>
        <fullName evidence="1">Uncharacterized protein</fullName>
    </submittedName>
</protein>
<reference evidence="1 2" key="1">
    <citation type="journal article" date="2018" name="Evol. Lett.">
        <title>Horizontal gene cluster transfer increased hallucinogenic mushroom diversity.</title>
        <authorList>
            <person name="Reynolds H.T."/>
            <person name="Vijayakumar V."/>
            <person name="Gluck-Thaler E."/>
            <person name="Korotkin H.B."/>
            <person name="Matheny P.B."/>
            <person name="Slot J.C."/>
        </authorList>
    </citation>
    <scope>NUCLEOTIDE SEQUENCE [LARGE SCALE GENOMIC DNA]</scope>
    <source>
        <strain evidence="1 2">SRW20</strain>
    </source>
</reference>
<comment type="caution">
    <text evidence="1">The sequence shown here is derived from an EMBL/GenBank/DDBJ whole genome shotgun (WGS) entry which is preliminary data.</text>
</comment>
<keyword evidence="2" id="KW-1185">Reference proteome</keyword>
<organism evidence="1 2">
    <name type="scientific">Gymnopilus dilepis</name>
    <dbReference type="NCBI Taxonomy" id="231916"/>
    <lineage>
        <taxon>Eukaryota</taxon>
        <taxon>Fungi</taxon>
        <taxon>Dikarya</taxon>
        <taxon>Basidiomycota</taxon>
        <taxon>Agaricomycotina</taxon>
        <taxon>Agaricomycetes</taxon>
        <taxon>Agaricomycetidae</taxon>
        <taxon>Agaricales</taxon>
        <taxon>Agaricineae</taxon>
        <taxon>Hymenogastraceae</taxon>
        <taxon>Gymnopilus</taxon>
    </lineage>
</organism>
<evidence type="ECO:0000313" key="2">
    <source>
        <dbReference type="Proteomes" id="UP000284706"/>
    </source>
</evidence>
<proteinExistence type="predicted"/>
<gene>
    <name evidence="1" type="ORF">CVT26_003617</name>
</gene>
<dbReference type="OrthoDB" id="2963589at2759"/>
<sequence>MAVPELFTGDDNRVPASQNREISGKTWVTLGGDLDKLPSYVTGRPIPNDDSVAPGKDGTFRGRLRSLKEVHFPDWYEPTFHWRAFWPTDPARSGRLREWFLDYSDVPIDPEYAPNTITPRPDVKEKYKDLYTRINSVVETIGWNVIPSMPRSLWPSRNPWDLDKPFESVAAMQKATSDIKLLLLEGIAWLRWLHGVLPRIYDHRSFLGTKEEFLKLCLLDLPSRGVVCNLAKDWREINVGFWLASNVPVYYPWRLEERVQARFAKLSPLLLSTYSSEEHVALDDIDPKGNWEEVARQSTEYDEFFQLKDPGYESLYETFEMGPSTEFYVIDFEGWGRRALLASIEISAYRRALHFQIDSDGFDNSVTFWRWRARDRSLALELPSHFDKLHDGNPLRVLRELWKDTFAPRAGQIYDVDSGILLNPLFISETRRQSGGARSFLVP</sequence>
<dbReference type="InParanoid" id="A0A409WU94"/>
<feature type="non-terminal residue" evidence="1">
    <location>
        <position position="443"/>
    </location>
</feature>
<dbReference type="AlphaFoldDB" id="A0A409WU94"/>
<dbReference type="Proteomes" id="UP000284706">
    <property type="component" value="Unassembled WGS sequence"/>
</dbReference>
<dbReference type="EMBL" id="NHYE01004801">
    <property type="protein sequence ID" value="PPQ82036.1"/>
    <property type="molecule type" value="Genomic_DNA"/>
</dbReference>
<evidence type="ECO:0000313" key="1">
    <source>
        <dbReference type="EMBL" id="PPQ82036.1"/>
    </source>
</evidence>
<name>A0A409WU94_9AGAR</name>
<accession>A0A409WU94</accession>